<organism evidence="2 3">
    <name type="scientific">Natrinema versiforme JCM 10478</name>
    <dbReference type="NCBI Taxonomy" id="1227496"/>
    <lineage>
        <taxon>Archaea</taxon>
        <taxon>Methanobacteriati</taxon>
        <taxon>Methanobacteriota</taxon>
        <taxon>Stenosarchaea group</taxon>
        <taxon>Halobacteria</taxon>
        <taxon>Halobacteriales</taxon>
        <taxon>Natrialbaceae</taxon>
        <taxon>Natrinema</taxon>
    </lineage>
</organism>
<feature type="transmembrane region" description="Helical" evidence="1">
    <location>
        <begin position="35"/>
        <end position="56"/>
    </location>
</feature>
<keyword evidence="3" id="KW-1185">Reference proteome</keyword>
<evidence type="ECO:0000256" key="1">
    <source>
        <dbReference type="SAM" id="Phobius"/>
    </source>
</evidence>
<dbReference type="Proteomes" id="UP000011632">
    <property type="component" value="Unassembled WGS sequence"/>
</dbReference>
<comment type="caution">
    <text evidence="2">The sequence shown here is derived from an EMBL/GenBank/DDBJ whole genome shotgun (WGS) entry which is preliminary data.</text>
</comment>
<reference evidence="2 3" key="1">
    <citation type="journal article" date="2014" name="PLoS Genet.">
        <title>Phylogenetically driven sequencing of extremely halophilic archaea reveals strategies for static and dynamic osmo-response.</title>
        <authorList>
            <person name="Becker E.A."/>
            <person name="Seitzer P.M."/>
            <person name="Tritt A."/>
            <person name="Larsen D."/>
            <person name="Krusor M."/>
            <person name="Yao A.I."/>
            <person name="Wu D."/>
            <person name="Madern D."/>
            <person name="Eisen J.A."/>
            <person name="Darling A.E."/>
            <person name="Facciotti M.T."/>
        </authorList>
    </citation>
    <scope>NUCLEOTIDE SEQUENCE [LARGE SCALE GENOMIC DNA]</scope>
    <source>
        <strain evidence="2 3">JCM 10478</strain>
    </source>
</reference>
<dbReference type="STRING" id="1227496.C489_13306"/>
<protein>
    <submittedName>
        <fullName evidence="2">Uncharacterized protein</fullName>
    </submittedName>
</protein>
<accession>L9XXV8</accession>
<keyword evidence="1" id="KW-0812">Transmembrane</keyword>
<evidence type="ECO:0000313" key="3">
    <source>
        <dbReference type="Proteomes" id="UP000011632"/>
    </source>
</evidence>
<gene>
    <name evidence="2" type="ORF">C489_13306</name>
</gene>
<proteinExistence type="predicted"/>
<keyword evidence="1" id="KW-1133">Transmembrane helix</keyword>
<evidence type="ECO:0000313" key="2">
    <source>
        <dbReference type="EMBL" id="ELY66337.1"/>
    </source>
</evidence>
<keyword evidence="1" id="KW-0472">Membrane</keyword>
<name>L9XXV8_9EURY</name>
<dbReference type="AlphaFoldDB" id="L9XXV8"/>
<sequence length="63" mass="6857">MITVTLQLLSKAGLLLQRSPLHGPPQAPPTPVPHWVVLLVIVPALWVIIGGIVILIDQILQRI</sequence>
<dbReference type="EMBL" id="AOID01000036">
    <property type="protein sequence ID" value="ELY66337.1"/>
    <property type="molecule type" value="Genomic_DNA"/>
</dbReference>